<proteinExistence type="predicted"/>
<evidence type="ECO:0000313" key="2">
    <source>
        <dbReference type="Proteomes" id="UP000198345"/>
    </source>
</evidence>
<organism evidence="1 2">
    <name type="scientific">Flavobacterium hercynium</name>
    <dbReference type="NCBI Taxonomy" id="387094"/>
    <lineage>
        <taxon>Bacteria</taxon>
        <taxon>Pseudomonadati</taxon>
        <taxon>Bacteroidota</taxon>
        <taxon>Flavobacteriia</taxon>
        <taxon>Flavobacteriales</taxon>
        <taxon>Flavobacteriaceae</taxon>
        <taxon>Flavobacterium</taxon>
    </lineage>
</organism>
<sequence>MTVESFLEELQNNKPLSIATIDFIEDDEEIGKKLVVHFKNNPNRALALQFIQNLTAIRTQPYSNECEVSANSLMLASYILGLHKNVEDCLKIWEAKTIDFDTYCGLDIQLTVFAGVEETINFLKNQTDDISKKALEYIEICKSSGDFDYLEEYFSEDQIPWFI</sequence>
<dbReference type="AlphaFoldDB" id="A0A226HFI4"/>
<evidence type="ECO:0000313" key="1">
    <source>
        <dbReference type="EMBL" id="OXA93109.1"/>
    </source>
</evidence>
<gene>
    <name evidence="1" type="ORF">B0A66_07480</name>
</gene>
<name>A0A226HFI4_9FLAO</name>
<dbReference type="Proteomes" id="UP000198345">
    <property type="component" value="Unassembled WGS sequence"/>
</dbReference>
<keyword evidence="2" id="KW-1185">Reference proteome</keyword>
<dbReference type="OrthoDB" id="2652375at2"/>
<protein>
    <submittedName>
        <fullName evidence="1">Uncharacterized protein</fullName>
    </submittedName>
</protein>
<dbReference type="EMBL" id="MUGW01000016">
    <property type="protein sequence ID" value="OXA93109.1"/>
    <property type="molecule type" value="Genomic_DNA"/>
</dbReference>
<dbReference type="RefSeq" id="WP_089049231.1">
    <property type="nucleotide sequence ID" value="NZ_FXTV01000015.1"/>
</dbReference>
<reference evidence="1 2" key="1">
    <citation type="submission" date="2016-11" db="EMBL/GenBank/DDBJ databases">
        <title>Whole genomes of Flavobacteriaceae.</title>
        <authorList>
            <person name="Stine C."/>
            <person name="Li C."/>
            <person name="Tadesse D."/>
        </authorList>
    </citation>
    <scope>NUCLEOTIDE SEQUENCE [LARGE SCALE GENOMIC DNA]</scope>
    <source>
        <strain evidence="1 2">DSM 18292</strain>
    </source>
</reference>
<comment type="caution">
    <text evidence="1">The sequence shown here is derived from an EMBL/GenBank/DDBJ whole genome shotgun (WGS) entry which is preliminary data.</text>
</comment>
<accession>A0A226HFI4</accession>